<evidence type="ECO:0008006" key="3">
    <source>
        <dbReference type="Google" id="ProtNLM"/>
    </source>
</evidence>
<organism evidence="1 2">
    <name type="scientific">Albugo candida</name>
    <dbReference type="NCBI Taxonomy" id="65357"/>
    <lineage>
        <taxon>Eukaryota</taxon>
        <taxon>Sar</taxon>
        <taxon>Stramenopiles</taxon>
        <taxon>Oomycota</taxon>
        <taxon>Peronosporomycetes</taxon>
        <taxon>Albuginales</taxon>
        <taxon>Albuginaceae</taxon>
        <taxon>Albugo</taxon>
    </lineage>
</organism>
<dbReference type="InParanoid" id="A0A024GPL8"/>
<protein>
    <recommendedName>
        <fullName evidence="3">Mitochondrial import inner membrane translocase subunit TIM22</fullName>
    </recommendedName>
</protein>
<accession>A0A024GPL8</accession>
<dbReference type="Proteomes" id="UP000053237">
    <property type="component" value="Unassembled WGS sequence"/>
</dbReference>
<sequence length="200" mass="21776">MAESNDEIFKRFVSGTKNILSSGAYAGTFGAIWGATLATLRNENRAFYSSAMGANFFLLGATYTTLEECIVEKVGYKSLMTAAVSGASTGGLYAGLVGGTPRGIQGALAGAALAATMHFGMGKFETWRIGKGKERLRSKYGIWDEEAEEPDLTQETKSLDIDELLPSILPKAAKISDDEIERRIKVRFEELRNENKKNEN</sequence>
<evidence type="ECO:0000313" key="2">
    <source>
        <dbReference type="Proteomes" id="UP000053237"/>
    </source>
</evidence>
<reference evidence="1 2" key="1">
    <citation type="submission" date="2012-05" db="EMBL/GenBank/DDBJ databases">
        <title>Recombination and specialization in a pathogen metapopulation.</title>
        <authorList>
            <person name="Gardiner A."/>
            <person name="Kemen E."/>
            <person name="Schultz-Larsen T."/>
            <person name="MacLean D."/>
            <person name="Van Oosterhout C."/>
            <person name="Jones J.D.G."/>
        </authorList>
    </citation>
    <scope>NUCLEOTIDE SEQUENCE [LARGE SCALE GENOMIC DNA]</scope>
    <source>
        <strain evidence="1 2">Ac Nc2</strain>
    </source>
</reference>
<gene>
    <name evidence="1" type="ORF">BN9_099430</name>
</gene>
<dbReference type="AlphaFoldDB" id="A0A024GPL8"/>
<dbReference type="EMBL" id="CAIX01000245">
    <property type="protein sequence ID" value="CCI48744.1"/>
    <property type="molecule type" value="Genomic_DNA"/>
</dbReference>
<evidence type="ECO:0000313" key="1">
    <source>
        <dbReference type="EMBL" id="CCI48744.1"/>
    </source>
</evidence>
<proteinExistence type="predicted"/>
<name>A0A024GPL8_9STRA</name>
<keyword evidence="2" id="KW-1185">Reference proteome</keyword>
<dbReference type="OrthoDB" id="160868at2759"/>
<comment type="caution">
    <text evidence="1">The sequence shown here is derived from an EMBL/GenBank/DDBJ whole genome shotgun (WGS) entry which is preliminary data.</text>
</comment>